<gene>
    <name evidence="1" type="ORF">PDIGIT_LOCUS8565</name>
</gene>
<organism evidence="1 2">
    <name type="scientific">Periconia digitata</name>
    <dbReference type="NCBI Taxonomy" id="1303443"/>
    <lineage>
        <taxon>Eukaryota</taxon>
        <taxon>Fungi</taxon>
        <taxon>Dikarya</taxon>
        <taxon>Ascomycota</taxon>
        <taxon>Pezizomycotina</taxon>
        <taxon>Dothideomycetes</taxon>
        <taxon>Pleosporomycetidae</taxon>
        <taxon>Pleosporales</taxon>
        <taxon>Massarineae</taxon>
        <taxon>Periconiaceae</taxon>
        <taxon>Periconia</taxon>
    </lineage>
</organism>
<dbReference type="Proteomes" id="UP001152607">
    <property type="component" value="Unassembled WGS sequence"/>
</dbReference>
<reference evidence="1" key="1">
    <citation type="submission" date="2023-01" db="EMBL/GenBank/DDBJ databases">
        <authorList>
            <person name="Van Ghelder C."/>
            <person name="Rancurel C."/>
        </authorList>
    </citation>
    <scope>NUCLEOTIDE SEQUENCE</scope>
    <source>
        <strain evidence="1">CNCM I-4278</strain>
    </source>
</reference>
<protein>
    <submittedName>
        <fullName evidence="1">Uncharacterized protein</fullName>
    </submittedName>
</protein>
<accession>A0A9W4UFH7</accession>
<sequence>MCSFARGVQMQIRLESDVPTVEIYERKLQLKFPLDQNRVYP</sequence>
<evidence type="ECO:0000313" key="2">
    <source>
        <dbReference type="Proteomes" id="UP001152607"/>
    </source>
</evidence>
<keyword evidence="2" id="KW-1185">Reference proteome</keyword>
<comment type="caution">
    <text evidence="1">The sequence shown here is derived from an EMBL/GenBank/DDBJ whole genome shotgun (WGS) entry which is preliminary data.</text>
</comment>
<dbReference type="AlphaFoldDB" id="A0A9W4UFH7"/>
<name>A0A9W4UFH7_9PLEO</name>
<proteinExistence type="predicted"/>
<dbReference type="EMBL" id="CAOQHR010000005">
    <property type="protein sequence ID" value="CAI6335483.1"/>
    <property type="molecule type" value="Genomic_DNA"/>
</dbReference>
<evidence type="ECO:0000313" key="1">
    <source>
        <dbReference type="EMBL" id="CAI6335483.1"/>
    </source>
</evidence>